<protein>
    <submittedName>
        <fullName evidence="1">Uncharacterized protein</fullName>
    </submittedName>
</protein>
<proteinExistence type="predicted"/>
<sequence length="138" mass="15116">MGPTHVPQPVDVEPIFNFDDVLYSKIWTAEEMVNPLIESDNELVLAMSGMNNHMSTENGSTSSVSRMSLVDLPSPPSYDGPNSLNKIEFATGNFGAELPFETMGQLPCRTGTHFLEENYFPAAKPLSGNYAADSLKWA</sequence>
<dbReference type="EMBL" id="CP119902">
    <property type="protein sequence ID" value="WFD22945.1"/>
    <property type="molecule type" value="Genomic_DNA"/>
</dbReference>
<dbReference type="AlphaFoldDB" id="A0AAF0J3F2"/>
<dbReference type="Proteomes" id="UP001214415">
    <property type="component" value="Chromosome 3"/>
</dbReference>
<reference evidence="1" key="1">
    <citation type="submission" date="2023-03" db="EMBL/GenBank/DDBJ databases">
        <title>Mating type loci evolution in Malassezia.</title>
        <authorList>
            <person name="Coelho M.A."/>
        </authorList>
    </citation>
    <scope>NUCLEOTIDE SEQUENCE</scope>
    <source>
        <strain evidence="1">CBS 12830</strain>
    </source>
</reference>
<evidence type="ECO:0000313" key="1">
    <source>
        <dbReference type="EMBL" id="WFD22945.1"/>
    </source>
</evidence>
<keyword evidence="2" id="KW-1185">Reference proteome</keyword>
<evidence type="ECO:0000313" key="2">
    <source>
        <dbReference type="Proteomes" id="UP001214415"/>
    </source>
</evidence>
<gene>
    <name evidence="1" type="ORF">MEQU1_001626</name>
</gene>
<name>A0AAF0J3F2_9BASI</name>
<accession>A0AAF0J3F2</accession>
<organism evidence="1 2">
    <name type="scientific">Malassezia equina</name>
    <dbReference type="NCBI Taxonomy" id="1381935"/>
    <lineage>
        <taxon>Eukaryota</taxon>
        <taxon>Fungi</taxon>
        <taxon>Dikarya</taxon>
        <taxon>Basidiomycota</taxon>
        <taxon>Ustilaginomycotina</taxon>
        <taxon>Malasseziomycetes</taxon>
        <taxon>Malasseziales</taxon>
        <taxon>Malasseziaceae</taxon>
        <taxon>Malassezia</taxon>
    </lineage>
</organism>